<evidence type="ECO:0000313" key="3">
    <source>
        <dbReference type="Proteomes" id="UP000053732"/>
    </source>
</evidence>
<gene>
    <name evidence="2" type="ORF">PCAMFM013_S004g000594</name>
</gene>
<organism evidence="2 3">
    <name type="scientific">Penicillium camemberti (strain FM 013)</name>
    <dbReference type="NCBI Taxonomy" id="1429867"/>
    <lineage>
        <taxon>Eukaryota</taxon>
        <taxon>Fungi</taxon>
        <taxon>Dikarya</taxon>
        <taxon>Ascomycota</taxon>
        <taxon>Pezizomycotina</taxon>
        <taxon>Eurotiomycetes</taxon>
        <taxon>Eurotiomycetidae</taxon>
        <taxon>Eurotiales</taxon>
        <taxon>Aspergillaceae</taxon>
        <taxon>Penicillium</taxon>
    </lineage>
</organism>
<protein>
    <submittedName>
        <fullName evidence="2">Str. FM013</fullName>
    </submittedName>
</protein>
<accession>A0A0G4P330</accession>
<dbReference type="EMBL" id="HG793137">
    <property type="protein sequence ID" value="CRL20653.1"/>
    <property type="molecule type" value="Genomic_DNA"/>
</dbReference>
<reference evidence="2 3" key="1">
    <citation type="journal article" date="2014" name="Nat. Commun.">
        <title>Multiple recent horizontal transfers of a large genomic region in cheese making fungi.</title>
        <authorList>
            <person name="Cheeseman K."/>
            <person name="Ropars J."/>
            <person name="Renault P."/>
            <person name="Dupont J."/>
            <person name="Gouzy J."/>
            <person name="Branca A."/>
            <person name="Abraham A.L."/>
            <person name="Ceppi M."/>
            <person name="Conseiller E."/>
            <person name="Debuchy R."/>
            <person name="Malagnac F."/>
            <person name="Goarin A."/>
            <person name="Silar P."/>
            <person name="Lacoste S."/>
            <person name="Sallet E."/>
            <person name="Bensimon A."/>
            <person name="Giraud T."/>
            <person name="Brygoo Y."/>
        </authorList>
    </citation>
    <scope>NUCLEOTIDE SEQUENCE [LARGE SCALE GENOMIC DNA]</scope>
    <source>
        <strain evidence="3">FM 013</strain>
    </source>
</reference>
<keyword evidence="3" id="KW-1185">Reference proteome</keyword>
<sequence length="177" mass="19830">MRSYLLAGFLAALACPTNGLVFKDKIKQTIDGSTLSLLHDAQDATSVQFGTAPNPDSESWEFNTEGFADDEAVITPVDSSKTLVCEQGSPCHLDPAGPRIPIRVTRVDEKNPIFTFQDISSSLYLSRTPDLHLELSDVQDESIYFTLEAIHDLAVRSYRNLNHERNGPFWEVMYGYW</sequence>
<dbReference type="AlphaFoldDB" id="A0A0G4P330"/>
<name>A0A0G4P330_PENC3</name>
<feature type="signal peptide" evidence="1">
    <location>
        <begin position="1"/>
        <end position="19"/>
    </location>
</feature>
<proteinExistence type="predicted"/>
<evidence type="ECO:0000313" key="2">
    <source>
        <dbReference type="EMBL" id="CRL20653.1"/>
    </source>
</evidence>
<evidence type="ECO:0000256" key="1">
    <source>
        <dbReference type="SAM" id="SignalP"/>
    </source>
</evidence>
<keyword evidence="1" id="KW-0732">Signal</keyword>
<feature type="chain" id="PRO_5005194994" evidence="1">
    <location>
        <begin position="20"/>
        <end position="177"/>
    </location>
</feature>
<dbReference type="Proteomes" id="UP000053732">
    <property type="component" value="Unassembled WGS sequence"/>
</dbReference>
<dbReference type="PROSITE" id="PS51257">
    <property type="entry name" value="PROKAR_LIPOPROTEIN"/>
    <property type="match status" value="1"/>
</dbReference>